<dbReference type="PANTHER" id="PTHR42720:SF1">
    <property type="entry name" value="GLYCEROL 3-PHOSPHATE OXIDASE"/>
    <property type="match status" value="1"/>
</dbReference>
<dbReference type="AlphaFoldDB" id="A0A1T4NKL7"/>
<organism evidence="3 4">
    <name type="scientific">Anaerorhabdus furcosa</name>
    <dbReference type="NCBI Taxonomy" id="118967"/>
    <lineage>
        <taxon>Bacteria</taxon>
        <taxon>Bacillati</taxon>
        <taxon>Bacillota</taxon>
        <taxon>Erysipelotrichia</taxon>
        <taxon>Erysipelotrichales</taxon>
        <taxon>Erysipelotrichaceae</taxon>
        <taxon>Anaerorhabdus</taxon>
    </lineage>
</organism>
<dbReference type="InterPro" id="IPR006076">
    <property type="entry name" value="FAD-dep_OxRdtase"/>
</dbReference>
<dbReference type="InterPro" id="IPR052745">
    <property type="entry name" value="G3P_Oxidase/Oxidoreductase"/>
</dbReference>
<dbReference type="PANTHER" id="PTHR42720">
    <property type="entry name" value="GLYCEROL-3-PHOSPHATE DEHYDROGENASE"/>
    <property type="match status" value="1"/>
</dbReference>
<accession>A0A1T4NKL7</accession>
<dbReference type="EMBL" id="FUWY01000004">
    <property type="protein sequence ID" value="SJZ79809.1"/>
    <property type="molecule type" value="Genomic_DNA"/>
</dbReference>
<proteinExistence type="predicted"/>
<dbReference type="Pfam" id="PF01266">
    <property type="entry name" value="DAO"/>
    <property type="match status" value="1"/>
</dbReference>
<evidence type="ECO:0000259" key="1">
    <source>
        <dbReference type="Pfam" id="PF01266"/>
    </source>
</evidence>
<keyword evidence="4" id="KW-1185">Reference proteome</keyword>
<evidence type="ECO:0000259" key="2">
    <source>
        <dbReference type="Pfam" id="PF04324"/>
    </source>
</evidence>
<dbReference type="STRING" id="118967.SAMN02745191_1683"/>
<dbReference type="InterPro" id="IPR041854">
    <property type="entry name" value="BFD-like_2Fe2S-bd_dom_sf"/>
</dbReference>
<dbReference type="Gene3D" id="1.10.10.1100">
    <property type="entry name" value="BFD-like [2Fe-2S]-binding domain"/>
    <property type="match status" value="1"/>
</dbReference>
<dbReference type="InterPro" id="IPR036188">
    <property type="entry name" value="FAD/NAD-bd_sf"/>
</dbReference>
<reference evidence="4" key="1">
    <citation type="submission" date="2017-02" db="EMBL/GenBank/DDBJ databases">
        <authorList>
            <person name="Varghese N."/>
            <person name="Submissions S."/>
        </authorList>
    </citation>
    <scope>NUCLEOTIDE SEQUENCE [LARGE SCALE GENOMIC DNA]</scope>
    <source>
        <strain evidence="4">ATCC 25662</strain>
    </source>
</reference>
<dbReference type="OrthoDB" id="9766796at2"/>
<gene>
    <name evidence="3" type="ORF">SAMN02745191_1683</name>
</gene>
<dbReference type="Gene3D" id="3.30.9.10">
    <property type="entry name" value="D-Amino Acid Oxidase, subunit A, domain 2"/>
    <property type="match status" value="1"/>
</dbReference>
<sequence length="479" mass="53563">MFDVIIIGSGIVGSLIARALSKYEINVVVLEKGNDVAIGATMANSAIIHSGHDPLDGTLKAKLNVEGNQMYESVCKELNCSFKRIGAYVLATSDEEVEQLLILYKRAKDRNIPCQLHDRKQIKQSEPNINDAVVQGLWLPTTGIIYPWEVAIRSMENAIENGVVLKLNEEVVGITHSDFYTVKTKQSEFHAKAIINTAGVYADEIYQLINPVIDFSITARKGEYFVLDHLNKPLVNHVIYPVPSSKGKGVLIVPTTHNNTLLGPTSFEIDDKSAINNTHAGLDYVRNQVGKLIDYIPFDKVIRTFAGNRPTGTTHDFIIEESKRFKDFYNVAAIESPGLASAPAIAKMVEELYLNNHPLKFKSDYNPYCRKQIVLSELSIEQRNEYVKKDARYGRIICRCEKITEGEIVDAIHRTCGATTIKGVKKRVRPGMGRCQGGFCEPLVLDILARELKKTKEEILLDDLGSNLLFERTKSHEKD</sequence>
<dbReference type="Pfam" id="PF04324">
    <property type="entry name" value="Fer2_BFD"/>
    <property type="match status" value="1"/>
</dbReference>
<dbReference type="SUPFAM" id="SSF51905">
    <property type="entry name" value="FAD/NAD(P)-binding domain"/>
    <property type="match status" value="1"/>
</dbReference>
<dbReference type="RefSeq" id="WP_078712072.1">
    <property type="nucleotide sequence ID" value="NZ_FUWY01000004.1"/>
</dbReference>
<feature type="domain" description="FAD dependent oxidoreductase" evidence="1">
    <location>
        <begin position="3"/>
        <end position="352"/>
    </location>
</feature>
<protein>
    <submittedName>
        <fullName evidence="3">Glycerol-3-phosphate dehydrogenase</fullName>
    </submittedName>
</protein>
<dbReference type="Gene3D" id="3.50.50.60">
    <property type="entry name" value="FAD/NAD(P)-binding domain"/>
    <property type="match status" value="1"/>
</dbReference>
<evidence type="ECO:0000313" key="3">
    <source>
        <dbReference type="EMBL" id="SJZ79809.1"/>
    </source>
</evidence>
<dbReference type="CDD" id="cd19946">
    <property type="entry name" value="GlpA-like_Fer2_BFD-like"/>
    <property type="match status" value="1"/>
</dbReference>
<name>A0A1T4NKL7_9FIRM</name>
<dbReference type="Proteomes" id="UP000243297">
    <property type="component" value="Unassembled WGS sequence"/>
</dbReference>
<evidence type="ECO:0000313" key="4">
    <source>
        <dbReference type="Proteomes" id="UP000243297"/>
    </source>
</evidence>
<dbReference type="InterPro" id="IPR007419">
    <property type="entry name" value="BFD-like_2Fe2S-bd_dom"/>
</dbReference>
<feature type="domain" description="BFD-like [2Fe-2S]-binding" evidence="2">
    <location>
        <begin position="396"/>
        <end position="450"/>
    </location>
</feature>